<protein>
    <submittedName>
        <fullName evidence="1">Uncharacterized protein</fullName>
    </submittedName>
</protein>
<comment type="caution">
    <text evidence="1">The sequence shown here is derived from an EMBL/GenBank/DDBJ whole genome shotgun (WGS) entry which is preliminary data.</text>
</comment>
<evidence type="ECO:0000313" key="1">
    <source>
        <dbReference type="EMBL" id="MFD1935631.1"/>
    </source>
</evidence>
<proteinExistence type="predicted"/>
<keyword evidence="2" id="KW-1185">Reference proteome</keyword>
<reference evidence="2" key="1">
    <citation type="journal article" date="2019" name="Int. J. Syst. Evol. Microbiol.">
        <title>The Global Catalogue of Microorganisms (GCM) 10K type strain sequencing project: providing services to taxonomists for standard genome sequencing and annotation.</title>
        <authorList>
            <consortium name="The Broad Institute Genomics Platform"/>
            <consortium name="The Broad Institute Genome Sequencing Center for Infectious Disease"/>
            <person name="Wu L."/>
            <person name="Ma J."/>
        </authorList>
    </citation>
    <scope>NUCLEOTIDE SEQUENCE [LARGE SCALE GENOMIC DNA]</scope>
    <source>
        <strain evidence="2">ICMP 6774ER</strain>
    </source>
</reference>
<dbReference type="RefSeq" id="WP_379575751.1">
    <property type="nucleotide sequence ID" value="NZ_JBHUFV010000046.1"/>
</dbReference>
<gene>
    <name evidence="1" type="ORF">ACFSKW_29590</name>
</gene>
<evidence type="ECO:0000313" key="2">
    <source>
        <dbReference type="Proteomes" id="UP001597368"/>
    </source>
</evidence>
<accession>A0ABW4T1X5</accession>
<dbReference type="Proteomes" id="UP001597368">
    <property type="component" value="Unassembled WGS sequence"/>
</dbReference>
<name>A0ABW4T1X5_9ACTN</name>
<organism evidence="1 2">
    <name type="scientific">Nonomuraea mangrovi</name>
    <dbReference type="NCBI Taxonomy" id="2316207"/>
    <lineage>
        <taxon>Bacteria</taxon>
        <taxon>Bacillati</taxon>
        <taxon>Actinomycetota</taxon>
        <taxon>Actinomycetes</taxon>
        <taxon>Streptosporangiales</taxon>
        <taxon>Streptosporangiaceae</taxon>
        <taxon>Nonomuraea</taxon>
    </lineage>
</organism>
<dbReference type="EMBL" id="JBHUFV010000046">
    <property type="protein sequence ID" value="MFD1935631.1"/>
    <property type="molecule type" value="Genomic_DNA"/>
</dbReference>
<sequence length="91" mass="9981">MADLDLPEDVIQAQRAYDAADARVQELAAALPASVTVVNGEAAFDEQAMADLIEARSERMRMLEALRDLPWWGTVPSKLDANRQLRSAARG</sequence>